<keyword evidence="2" id="KW-1185">Reference proteome</keyword>
<dbReference type="AlphaFoldDB" id="A0AAW1VJP3"/>
<reference evidence="1 2" key="1">
    <citation type="journal article" date="2023" name="G3 (Bethesda)">
        <title>A chromosome-length genome assembly and annotation of blackberry (Rubus argutus, cv. 'Hillquist').</title>
        <authorList>
            <person name="Bruna T."/>
            <person name="Aryal R."/>
            <person name="Dudchenko O."/>
            <person name="Sargent D.J."/>
            <person name="Mead D."/>
            <person name="Buti M."/>
            <person name="Cavallini A."/>
            <person name="Hytonen T."/>
            <person name="Andres J."/>
            <person name="Pham M."/>
            <person name="Weisz D."/>
            <person name="Mascagni F."/>
            <person name="Usai G."/>
            <person name="Natali L."/>
            <person name="Bassil N."/>
            <person name="Fernandez G.E."/>
            <person name="Lomsadze A."/>
            <person name="Armour M."/>
            <person name="Olukolu B."/>
            <person name="Poorten T."/>
            <person name="Britton C."/>
            <person name="Davik J."/>
            <person name="Ashrafi H."/>
            <person name="Aiden E.L."/>
            <person name="Borodovsky M."/>
            <person name="Worthington M."/>
        </authorList>
    </citation>
    <scope>NUCLEOTIDE SEQUENCE [LARGE SCALE GENOMIC DNA]</scope>
    <source>
        <strain evidence="1">PI 553951</strain>
    </source>
</reference>
<gene>
    <name evidence="1" type="ORF">M0R45_002066</name>
</gene>
<evidence type="ECO:0000313" key="1">
    <source>
        <dbReference type="EMBL" id="KAK9901494.1"/>
    </source>
</evidence>
<accession>A0AAW1VJP3</accession>
<dbReference type="EMBL" id="JBEDUW010000295">
    <property type="protein sequence ID" value="KAK9901494.1"/>
    <property type="molecule type" value="Genomic_DNA"/>
</dbReference>
<comment type="caution">
    <text evidence="1">The sequence shown here is derived from an EMBL/GenBank/DDBJ whole genome shotgun (WGS) entry which is preliminary data.</text>
</comment>
<sequence length="145" mass="15827">MLQVWEVSKQRGTAWLGKEEQEAEQLGLGSRGSTVWQTTVQVMVVMGRENDDDAAAWFPGWAEDTVMAASELRATAKKLDRRAATTWSGGPGVEKSNTGFTVRPEQWAQVMVVAASQGGDDDNMAGLLAVVERERGGLKCEGLRW</sequence>
<proteinExistence type="predicted"/>
<evidence type="ECO:0000313" key="2">
    <source>
        <dbReference type="Proteomes" id="UP001457282"/>
    </source>
</evidence>
<protein>
    <submittedName>
        <fullName evidence="1">Uncharacterized protein</fullName>
    </submittedName>
</protein>
<name>A0AAW1VJP3_RUBAR</name>
<dbReference type="Proteomes" id="UP001457282">
    <property type="component" value="Unassembled WGS sequence"/>
</dbReference>
<organism evidence="1 2">
    <name type="scientific">Rubus argutus</name>
    <name type="common">Southern blackberry</name>
    <dbReference type="NCBI Taxonomy" id="59490"/>
    <lineage>
        <taxon>Eukaryota</taxon>
        <taxon>Viridiplantae</taxon>
        <taxon>Streptophyta</taxon>
        <taxon>Embryophyta</taxon>
        <taxon>Tracheophyta</taxon>
        <taxon>Spermatophyta</taxon>
        <taxon>Magnoliopsida</taxon>
        <taxon>eudicotyledons</taxon>
        <taxon>Gunneridae</taxon>
        <taxon>Pentapetalae</taxon>
        <taxon>rosids</taxon>
        <taxon>fabids</taxon>
        <taxon>Rosales</taxon>
        <taxon>Rosaceae</taxon>
        <taxon>Rosoideae</taxon>
        <taxon>Rosoideae incertae sedis</taxon>
        <taxon>Rubus</taxon>
    </lineage>
</organism>